<keyword evidence="3" id="KW-0175">Coiled coil</keyword>
<evidence type="ECO:0000313" key="5">
    <source>
        <dbReference type="Proteomes" id="UP000014073"/>
    </source>
</evidence>
<organism evidence="4 5">
    <name type="scientific">Phocaeicola coprophilus DSM 18228 = JCM 13818</name>
    <dbReference type="NCBI Taxonomy" id="547042"/>
    <lineage>
        <taxon>Bacteria</taxon>
        <taxon>Pseudomonadati</taxon>
        <taxon>Bacteroidota</taxon>
        <taxon>Bacteroidia</taxon>
        <taxon>Bacteroidales</taxon>
        <taxon>Bacteroidaceae</taxon>
        <taxon>Phocaeicola</taxon>
    </lineage>
</organism>
<dbReference type="Pfam" id="PF03938">
    <property type="entry name" value="OmpH"/>
    <property type="match status" value="1"/>
</dbReference>
<dbReference type="eggNOG" id="COG2825">
    <property type="taxonomic scope" value="Bacteria"/>
</dbReference>
<dbReference type="Proteomes" id="UP000014073">
    <property type="component" value="Unassembled WGS sequence"/>
</dbReference>
<dbReference type="InterPro" id="IPR005632">
    <property type="entry name" value="Chaperone_Skp"/>
</dbReference>
<comment type="caution">
    <text evidence="4">The sequence shown here is derived from an EMBL/GenBank/DDBJ whole genome shotgun (WGS) entry which is preliminary data.</text>
</comment>
<evidence type="ECO:0000313" key="4">
    <source>
        <dbReference type="EMBL" id="EEF76491.1"/>
    </source>
</evidence>
<feature type="coiled-coil region" evidence="3">
    <location>
        <begin position="52"/>
        <end position="79"/>
    </location>
</feature>
<dbReference type="PANTHER" id="PTHR35089">
    <property type="entry name" value="CHAPERONE PROTEIN SKP"/>
    <property type="match status" value="1"/>
</dbReference>
<proteinExistence type="inferred from homology"/>
<dbReference type="Gene3D" id="3.30.910.20">
    <property type="entry name" value="Skp domain"/>
    <property type="match status" value="1"/>
</dbReference>
<dbReference type="GO" id="GO:0005829">
    <property type="term" value="C:cytosol"/>
    <property type="evidence" value="ECO:0007669"/>
    <property type="project" value="TreeGrafter"/>
</dbReference>
<sequence>MIINKTETLKIMLKKIAFLLLFIAPMSVFAQKFAHFRSVDIIQVMPEFAKAQTDIQTMSKQYEDEIKRAEEEFQKKFADFQQEQKTLPQNILERRQKDLQEMQQKGIQFQQDAQQQLDQAYRGMMEPIYKKLEDAVKAIGQAGGYTYVFDLARTDIPYIDEAQSKDVTNDIKTKLGISLTAAPYNPATAAPAAAPAN</sequence>
<comment type="similarity">
    <text evidence="1">Belongs to the Skp family.</text>
</comment>
<evidence type="ECO:0000256" key="1">
    <source>
        <dbReference type="ARBA" id="ARBA00009091"/>
    </source>
</evidence>
<gene>
    <name evidence="4" type="ORF">BACCOPRO_01994</name>
</gene>
<dbReference type="GO" id="GO:0050821">
    <property type="term" value="P:protein stabilization"/>
    <property type="evidence" value="ECO:0007669"/>
    <property type="project" value="TreeGrafter"/>
</dbReference>
<dbReference type="PANTHER" id="PTHR35089:SF1">
    <property type="entry name" value="CHAPERONE PROTEIN SKP"/>
    <property type="match status" value="1"/>
</dbReference>
<reference evidence="4 5" key="1">
    <citation type="submission" date="2008-12" db="EMBL/GenBank/DDBJ databases">
        <authorList>
            <person name="Fulton L."/>
            <person name="Clifton S."/>
            <person name="Fulton B."/>
            <person name="Xu J."/>
            <person name="Minx P."/>
            <person name="Pepin K.H."/>
            <person name="Johnson M."/>
            <person name="Bhonagiri V."/>
            <person name="Nash W.E."/>
            <person name="Mardis E.R."/>
            <person name="Wilson R.K."/>
        </authorList>
    </citation>
    <scope>NUCLEOTIDE SEQUENCE [LARGE SCALE GENOMIC DNA]</scope>
    <source>
        <strain evidence="4 5">DSM 18228</strain>
    </source>
</reference>
<protein>
    <submittedName>
        <fullName evidence="4">Outer membrane protein</fullName>
    </submittedName>
</protein>
<dbReference type="InterPro" id="IPR024930">
    <property type="entry name" value="Skp_dom_sf"/>
</dbReference>
<accession>S0FDH7</accession>
<evidence type="ECO:0000256" key="2">
    <source>
        <dbReference type="ARBA" id="ARBA00022729"/>
    </source>
</evidence>
<name>S0FDH7_9BACT</name>
<dbReference type="SMART" id="SM00935">
    <property type="entry name" value="OmpH"/>
    <property type="match status" value="1"/>
</dbReference>
<keyword evidence="2" id="KW-0732">Signal</keyword>
<keyword evidence="5" id="KW-1185">Reference proteome</keyword>
<dbReference type="STRING" id="547042.BACCOPRO_01994"/>
<dbReference type="HOGENOM" id="CLU_053320_3_2_10"/>
<dbReference type="SUPFAM" id="SSF111384">
    <property type="entry name" value="OmpH-like"/>
    <property type="match status" value="1"/>
</dbReference>
<dbReference type="AlphaFoldDB" id="S0FDH7"/>
<dbReference type="EMBL" id="ACBW01000141">
    <property type="protein sequence ID" value="EEF76491.1"/>
    <property type="molecule type" value="Genomic_DNA"/>
</dbReference>
<dbReference type="GO" id="GO:0051082">
    <property type="term" value="F:unfolded protein binding"/>
    <property type="evidence" value="ECO:0007669"/>
    <property type="project" value="InterPro"/>
</dbReference>
<evidence type="ECO:0000256" key="3">
    <source>
        <dbReference type="SAM" id="Coils"/>
    </source>
</evidence>